<dbReference type="AlphaFoldDB" id="A0A448XCW6"/>
<evidence type="ECO:0000313" key="2">
    <source>
        <dbReference type="Proteomes" id="UP000784294"/>
    </source>
</evidence>
<protein>
    <submittedName>
        <fullName evidence="1">Uncharacterized protein</fullName>
    </submittedName>
</protein>
<proteinExistence type="predicted"/>
<accession>A0A448XCW6</accession>
<dbReference type="EMBL" id="CAAALY010246116">
    <property type="protein sequence ID" value="VEL33630.1"/>
    <property type="molecule type" value="Genomic_DNA"/>
</dbReference>
<evidence type="ECO:0000313" key="1">
    <source>
        <dbReference type="EMBL" id="VEL33630.1"/>
    </source>
</evidence>
<dbReference type="Proteomes" id="UP000784294">
    <property type="component" value="Unassembled WGS sequence"/>
</dbReference>
<comment type="caution">
    <text evidence="1">The sequence shown here is derived from an EMBL/GenBank/DDBJ whole genome shotgun (WGS) entry which is preliminary data.</text>
</comment>
<reference evidence="1" key="1">
    <citation type="submission" date="2018-11" db="EMBL/GenBank/DDBJ databases">
        <authorList>
            <consortium name="Pathogen Informatics"/>
        </authorList>
    </citation>
    <scope>NUCLEOTIDE SEQUENCE</scope>
</reference>
<gene>
    <name evidence="1" type="ORF">PXEA_LOCUS27070</name>
</gene>
<organism evidence="1 2">
    <name type="scientific">Protopolystoma xenopodis</name>
    <dbReference type="NCBI Taxonomy" id="117903"/>
    <lineage>
        <taxon>Eukaryota</taxon>
        <taxon>Metazoa</taxon>
        <taxon>Spiralia</taxon>
        <taxon>Lophotrochozoa</taxon>
        <taxon>Platyhelminthes</taxon>
        <taxon>Monogenea</taxon>
        <taxon>Polyopisthocotylea</taxon>
        <taxon>Polystomatidea</taxon>
        <taxon>Polystomatidae</taxon>
        <taxon>Protopolystoma</taxon>
    </lineage>
</organism>
<keyword evidence="2" id="KW-1185">Reference proteome</keyword>
<sequence>MWSQMHSMISAKADTDYRALTEAQRGVKSDDKKSVGLYMAEMDIPEMRRFLRVDTGLLDDFQNGKTSQASTIWHTSLKKLNWRPFCLARDASSHR</sequence>
<name>A0A448XCW6_9PLAT</name>